<keyword evidence="2" id="KW-1185">Reference proteome</keyword>
<dbReference type="Proteomes" id="UP000193409">
    <property type="component" value="Unassembled WGS sequence"/>
</dbReference>
<name>A0A1Y5SAU2_9RHOB</name>
<dbReference type="InterPro" id="IPR010237">
    <property type="entry name" value="Pyr-5-nucltdase"/>
</dbReference>
<evidence type="ECO:0000313" key="2">
    <source>
        <dbReference type="Proteomes" id="UP000193409"/>
    </source>
</evidence>
<dbReference type="PANTHER" id="PTHR12725:SF117">
    <property type="entry name" value="HALOACID DEHALOGENASE-LIKE HYDROLASE"/>
    <property type="match status" value="1"/>
</dbReference>
<keyword evidence="1" id="KW-0378">Hydrolase</keyword>
<dbReference type="AlphaFoldDB" id="A0A1Y5SAU2"/>
<dbReference type="NCBIfam" id="TIGR01993">
    <property type="entry name" value="Pyr-5-nucltdase"/>
    <property type="match status" value="1"/>
</dbReference>
<dbReference type="SFLD" id="SFLDG01129">
    <property type="entry name" value="C1.5:_HAD__Beta-PGM__Phosphata"/>
    <property type="match status" value="1"/>
</dbReference>
<dbReference type="NCBIfam" id="TIGR01509">
    <property type="entry name" value="HAD-SF-IA-v3"/>
    <property type="match status" value="1"/>
</dbReference>
<dbReference type="SUPFAM" id="SSF56784">
    <property type="entry name" value="HAD-like"/>
    <property type="match status" value="1"/>
</dbReference>
<proteinExistence type="predicted"/>
<dbReference type="Gene3D" id="1.10.150.450">
    <property type="match status" value="1"/>
</dbReference>
<accession>A0A1Y5SAU2</accession>
<reference evidence="1 2" key="1">
    <citation type="submission" date="2017-03" db="EMBL/GenBank/DDBJ databases">
        <authorList>
            <person name="Afonso C.L."/>
            <person name="Miller P.J."/>
            <person name="Scott M.A."/>
            <person name="Spackman E."/>
            <person name="Goraichik I."/>
            <person name="Dimitrov K.M."/>
            <person name="Suarez D.L."/>
            <person name="Swayne D.E."/>
        </authorList>
    </citation>
    <scope>NUCLEOTIDE SEQUENCE [LARGE SCALE GENOMIC DNA]</scope>
    <source>
        <strain evidence="1 2">CECT 7680</strain>
    </source>
</reference>
<dbReference type="InterPro" id="IPR036412">
    <property type="entry name" value="HAD-like_sf"/>
</dbReference>
<organism evidence="1 2">
    <name type="scientific">Pseudoruegeria aquimaris</name>
    <dbReference type="NCBI Taxonomy" id="393663"/>
    <lineage>
        <taxon>Bacteria</taxon>
        <taxon>Pseudomonadati</taxon>
        <taxon>Pseudomonadota</taxon>
        <taxon>Alphaproteobacteria</taxon>
        <taxon>Rhodobacterales</taxon>
        <taxon>Roseobacteraceae</taxon>
        <taxon>Pseudoruegeria</taxon>
    </lineage>
</organism>
<dbReference type="Gene3D" id="3.40.50.1000">
    <property type="entry name" value="HAD superfamily/HAD-like"/>
    <property type="match status" value="1"/>
</dbReference>
<sequence length="234" mass="25780">MAPIEPRPAAFYHGAMISASFSHVRHWVFDLDNTLYPPQARLFDQIETRMTAYVMDALGVPRAEADRLRRRYWALHGTTLAGLMAEHGVDPVPYLEDVHDISLDHLEPDPRLAALIRGLPGRKIVYTNGSAPYAERVVAARGLSGVFDAIYGVEHAGYRPKPETGAFEAVFARDGVQTEAAAMFEDDSRNLQAPHAMGMRTVHVAPEPEPAAHIHHHTADLADFLSQVAGGETR</sequence>
<dbReference type="Pfam" id="PF00702">
    <property type="entry name" value="Hydrolase"/>
    <property type="match status" value="1"/>
</dbReference>
<evidence type="ECO:0000313" key="1">
    <source>
        <dbReference type="EMBL" id="SLN34899.1"/>
    </source>
</evidence>
<protein>
    <submittedName>
        <fullName evidence="1">Fructose-1-phosphate phosphatase YqaB</fullName>
        <ecNumber evidence="1">3.1.3.-</ecNumber>
    </submittedName>
</protein>
<gene>
    <name evidence="1" type="primary">yqaB_2</name>
    <name evidence="1" type="ORF">PSA7680_01648</name>
</gene>
<dbReference type="EMBL" id="FWFQ01000009">
    <property type="protein sequence ID" value="SLN34899.1"/>
    <property type="molecule type" value="Genomic_DNA"/>
</dbReference>
<dbReference type="PANTHER" id="PTHR12725">
    <property type="entry name" value="HALOACID DEHALOGENASE-LIKE HYDROLASE"/>
    <property type="match status" value="1"/>
</dbReference>
<dbReference type="GO" id="GO:0016787">
    <property type="term" value="F:hydrolase activity"/>
    <property type="evidence" value="ECO:0007669"/>
    <property type="project" value="UniProtKB-KW"/>
</dbReference>
<dbReference type="SFLD" id="SFLDG01132">
    <property type="entry name" value="C1.5.3:_5'-Nucleotidase_Like"/>
    <property type="match status" value="1"/>
</dbReference>
<dbReference type="InterPro" id="IPR006439">
    <property type="entry name" value="HAD-SF_hydro_IA"/>
</dbReference>
<dbReference type="CDD" id="cd02604">
    <property type="entry name" value="HAD_5NT"/>
    <property type="match status" value="1"/>
</dbReference>
<dbReference type="EC" id="3.1.3.-" evidence="1"/>
<dbReference type="SFLD" id="SFLDS00003">
    <property type="entry name" value="Haloacid_Dehalogenase"/>
    <property type="match status" value="1"/>
</dbReference>
<dbReference type="InterPro" id="IPR023214">
    <property type="entry name" value="HAD_sf"/>
</dbReference>